<reference evidence="1 2" key="1">
    <citation type="journal article" date="2016" name="Front. Microbiol.">
        <title>Comprehensive Phylogenetic Analysis of Bovine Non-aureus Staphylococci Species Based on Whole-Genome Sequencing.</title>
        <authorList>
            <person name="Naushad S."/>
            <person name="Barkema H.W."/>
            <person name="Luby C."/>
            <person name="Condas L.A."/>
            <person name="Nobrega D.B."/>
            <person name="Carson D.A."/>
            <person name="De Buck J."/>
        </authorList>
    </citation>
    <scope>NUCLEOTIDE SEQUENCE [LARGE SCALE GENOMIC DNA]</scope>
    <source>
        <strain evidence="1 2">SNUC 2204</strain>
    </source>
</reference>
<accession>A0A2T4PWN3</accession>
<dbReference type="Proteomes" id="UP000241209">
    <property type="component" value="Unassembled WGS sequence"/>
</dbReference>
<evidence type="ECO:0000313" key="2">
    <source>
        <dbReference type="Proteomes" id="UP000241209"/>
    </source>
</evidence>
<dbReference type="EMBL" id="PZFK01000002">
    <property type="protein sequence ID" value="PTI30913.1"/>
    <property type="molecule type" value="Genomic_DNA"/>
</dbReference>
<comment type="caution">
    <text evidence="1">The sequence shown here is derived from an EMBL/GenBank/DDBJ whole genome shotgun (WGS) entry which is preliminary data.</text>
</comment>
<dbReference type="RefSeq" id="WP_107556560.1">
    <property type="nucleotide sequence ID" value="NZ_PZFK01000002.1"/>
</dbReference>
<name>A0A2T4PWN3_9STAP</name>
<dbReference type="InterPro" id="IPR021596">
    <property type="entry name" value="DUF3219"/>
</dbReference>
<dbReference type="Pfam" id="PF11514">
    <property type="entry name" value="DUF3219"/>
    <property type="match status" value="1"/>
</dbReference>
<sequence length="98" mass="11653">MVKEIYLDETRIPLTYFEDDVDNGLYKISVEFDVTSEAYHDIAVLLYREKFNIKVPEKDKDFKGKIYNYATSLTNLYEEDQVAQYRLVLVEIPEETKE</sequence>
<organism evidence="1 2">
    <name type="scientific">Mammaliicoccus vitulinus</name>
    <dbReference type="NCBI Taxonomy" id="71237"/>
    <lineage>
        <taxon>Bacteria</taxon>
        <taxon>Bacillati</taxon>
        <taxon>Bacillota</taxon>
        <taxon>Bacilli</taxon>
        <taxon>Bacillales</taxon>
        <taxon>Staphylococcaceae</taxon>
        <taxon>Mammaliicoccus</taxon>
    </lineage>
</organism>
<dbReference type="AlphaFoldDB" id="A0A2T4PWN3"/>
<dbReference type="STRING" id="1167632.GCA_000286335_02264"/>
<gene>
    <name evidence="1" type="ORF">BU072_01140</name>
</gene>
<dbReference type="InterPro" id="IPR023105">
    <property type="entry name" value="YkvR-like_sf"/>
</dbReference>
<evidence type="ECO:0000313" key="1">
    <source>
        <dbReference type="EMBL" id="PTI30913.1"/>
    </source>
</evidence>
<proteinExistence type="predicted"/>
<protein>
    <submittedName>
        <fullName evidence="1">DUF3219 domain-containing protein</fullName>
    </submittedName>
</protein>
<dbReference type="Gene3D" id="2.40.30.80">
    <property type="entry name" value="YkvR-like"/>
    <property type="match status" value="1"/>
</dbReference>
<dbReference type="SUPFAM" id="SSF159173">
    <property type="entry name" value="YkvR-like"/>
    <property type="match status" value="1"/>
</dbReference>